<accession>A0ABN7TDF5</accession>
<dbReference type="Proteomes" id="UP000730618">
    <property type="component" value="Unassembled WGS sequence"/>
</dbReference>
<reference evidence="2 3" key="1">
    <citation type="submission" date="2021-06" db="EMBL/GenBank/DDBJ databases">
        <authorList>
            <person name="Criscuolo A."/>
        </authorList>
    </citation>
    <scope>NUCLEOTIDE SEQUENCE [LARGE SCALE GENOMIC DNA]</scope>
    <source>
        <strain evidence="3">CIP 111802</strain>
    </source>
</reference>
<keyword evidence="3" id="KW-1185">Reference proteome</keyword>
<dbReference type="PROSITE" id="PS51819">
    <property type="entry name" value="VOC"/>
    <property type="match status" value="1"/>
</dbReference>
<sequence>MDTPYFKFDGGFIMVPWDRFDEAVEWYRDTMGWRLNGTATGPVGRKAFFKLPGMGQANLKSFESGMDHFTMEDYAEGHCRFCFRTANLEQTLLYFTQQGVEISEPVNMPDGTWAADIQAFGGSRLTLCEDRKLEGKYPDSRIIQYAAKPLWLGVRNLEAATVWYERVLGFAQSDHNFKDRGFVLMRDVKDEWDFAWLEQIPSTSKFVKANPGARLYFQIEERADFEQTHSWLKEQALEVSEIVGERWQGFHFYDPDGNRLNVWNYY</sequence>
<organism evidence="2 3">
    <name type="scientific">Paenibacillus allorhizosphaerae</name>
    <dbReference type="NCBI Taxonomy" id="2849866"/>
    <lineage>
        <taxon>Bacteria</taxon>
        <taxon>Bacillati</taxon>
        <taxon>Bacillota</taxon>
        <taxon>Bacilli</taxon>
        <taxon>Bacillales</taxon>
        <taxon>Paenibacillaceae</taxon>
        <taxon>Paenibacillus</taxon>
    </lineage>
</organism>
<comment type="caution">
    <text evidence="2">The sequence shown here is derived from an EMBL/GenBank/DDBJ whole genome shotgun (WGS) entry which is preliminary data.</text>
</comment>
<evidence type="ECO:0000259" key="1">
    <source>
        <dbReference type="PROSITE" id="PS51819"/>
    </source>
</evidence>
<proteinExistence type="predicted"/>
<dbReference type="RefSeq" id="WP_218096667.1">
    <property type="nucleotide sequence ID" value="NZ_CAJVCE010000001.1"/>
</dbReference>
<evidence type="ECO:0000313" key="2">
    <source>
        <dbReference type="EMBL" id="CAG7616502.1"/>
    </source>
</evidence>
<dbReference type="CDD" id="cd06587">
    <property type="entry name" value="VOC"/>
    <property type="match status" value="1"/>
</dbReference>
<evidence type="ECO:0000313" key="3">
    <source>
        <dbReference type="Proteomes" id="UP000730618"/>
    </source>
</evidence>
<name>A0ABN7TDF5_9BACL</name>
<gene>
    <name evidence="2" type="ORF">PAECIP111802_00295</name>
</gene>
<protein>
    <recommendedName>
        <fullName evidence="1">VOC domain-containing protein</fullName>
    </recommendedName>
</protein>
<feature type="domain" description="VOC" evidence="1">
    <location>
        <begin position="9"/>
        <end position="130"/>
    </location>
</feature>
<dbReference type="InterPro" id="IPR037523">
    <property type="entry name" value="VOC_core"/>
</dbReference>
<dbReference type="InterPro" id="IPR004360">
    <property type="entry name" value="Glyas_Fos-R_dOase_dom"/>
</dbReference>
<dbReference type="EMBL" id="CAJVCE010000001">
    <property type="protein sequence ID" value="CAG7616502.1"/>
    <property type="molecule type" value="Genomic_DNA"/>
</dbReference>
<dbReference type="Pfam" id="PF00903">
    <property type="entry name" value="Glyoxalase"/>
    <property type="match status" value="2"/>
</dbReference>